<name>A0A6G1Q6M1_CHAAH</name>
<sequence>MRTEWQLTAGPSCLSLPSVSPSLSFTHTHMSSGEDVHPTQVVPMGSSWSAAQHKMHWQRGLGAVMHECCINVAQLEQMITICLQQLFFSSARK</sequence>
<gene>
    <name evidence="1" type="ORF">EXN66_Car013684</name>
</gene>
<reference evidence="1 2" key="1">
    <citation type="submission" date="2019-02" db="EMBL/GenBank/DDBJ databases">
        <title>Opniocepnalus argus genome.</title>
        <authorList>
            <person name="Zhou C."/>
            <person name="Xiao S."/>
        </authorList>
    </citation>
    <scope>NUCLEOTIDE SEQUENCE [LARGE SCALE GENOMIC DNA]</scope>
    <source>
        <strain evidence="1">OARG1902GOOAL</strain>
        <tissue evidence="1">Muscle</tissue>
    </source>
</reference>
<accession>A0A6G1Q6M1</accession>
<organism evidence="1 2">
    <name type="scientific">Channa argus</name>
    <name type="common">Northern snakehead</name>
    <name type="synonym">Ophicephalus argus</name>
    <dbReference type="NCBI Taxonomy" id="215402"/>
    <lineage>
        <taxon>Eukaryota</taxon>
        <taxon>Metazoa</taxon>
        <taxon>Chordata</taxon>
        <taxon>Craniata</taxon>
        <taxon>Vertebrata</taxon>
        <taxon>Euteleostomi</taxon>
        <taxon>Actinopterygii</taxon>
        <taxon>Neopterygii</taxon>
        <taxon>Teleostei</taxon>
        <taxon>Neoteleostei</taxon>
        <taxon>Acanthomorphata</taxon>
        <taxon>Anabantaria</taxon>
        <taxon>Anabantiformes</taxon>
        <taxon>Channoidei</taxon>
        <taxon>Channidae</taxon>
        <taxon>Channa</taxon>
    </lineage>
</organism>
<proteinExistence type="predicted"/>
<dbReference type="Proteomes" id="UP000503349">
    <property type="component" value="Chromosome 13"/>
</dbReference>
<protein>
    <submittedName>
        <fullName evidence="1">Uncharacterized protein</fullName>
    </submittedName>
</protein>
<keyword evidence="2" id="KW-1185">Reference proteome</keyword>
<evidence type="ECO:0000313" key="1">
    <source>
        <dbReference type="EMBL" id="KAF3698003.1"/>
    </source>
</evidence>
<dbReference type="AlphaFoldDB" id="A0A6G1Q6M1"/>
<reference evidence="2" key="2">
    <citation type="submission" date="2019-02" db="EMBL/GenBank/DDBJ databases">
        <title>Opniocepnalus argus Var Kimnra genome.</title>
        <authorList>
            <person name="Zhou C."/>
            <person name="Xiao S."/>
        </authorList>
    </citation>
    <scope>NUCLEOTIDE SEQUENCE [LARGE SCALE GENOMIC DNA]</scope>
</reference>
<dbReference type="EMBL" id="CM015724">
    <property type="protein sequence ID" value="KAF3698003.1"/>
    <property type="molecule type" value="Genomic_DNA"/>
</dbReference>
<evidence type="ECO:0000313" key="2">
    <source>
        <dbReference type="Proteomes" id="UP000503349"/>
    </source>
</evidence>